<dbReference type="PANTHER" id="PTHR30469:SF15">
    <property type="entry name" value="HLYD FAMILY OF SECRETION PROTEINS"/>
    <property type="match status" value="1"/>
</dbReference>
<keyword evidence="1" id="KW-0812">Transmembrane</keyword>
<gene>
    <name evidence="2" type="ORF">NK718_03255</name>
</gene>
<accession>A0ABT1L995</accession>
<reference evidence="2 3" key="1">
    <citation type="submission" date="2022-07" db="EMBL/GenBank/DDBJ databases">
        <authorList>
            <person name="Li W.-J."/>
            <person name="Deng Q.-Q."/>
        </authorList>
    </citation>
    <scope>NUCLEOTIDE SEQUENCE [LARGE SCALE GENOMIC DNA]</scope>
    <source>
        <strain evidence="2 3">SYSU M60028</strain>
    </source>
</reference>
<keyword evidence="1" id="KW-1133">Transmembrane helix</keyword>
<dbReference type="SUPFAM" id="SSF51230">
    <property type="entry name" value="Single hybrid motif"/>
    <property type="match status" value="1"/>
</dbReference>
<dbReference type="Gene3D" id="2.40.50.100">
    <property type="match status" value="1"/>
</dbReference>
<keyword evidence="3" id="KW-1185">Reference proteome</keyword>
<organism evidence="2 3">
    <name type="scientific">Alsobacter ponti</name>
    <dbReference type="NCBI Taxonomy" id="2962936"/>
    <lineage>
        <taxon>Bacteria</taxon>
        <taxon>Pseudomonadati</taxon>
        <taxon>Pseudomonadota</taxon>
        <taxon>Alphaproteobacteria</taxon>
        <taxon>Hyphomicrobiales</taxon>
        <taxon>Alsobacteraceae</taxon>
        <taxon>Alsobacter</taxon>
    </lineage>
</organism>
<proteinExistence type="predicted"/>
<keyword evidence="1" id="KW-0472">Membrane</keyword>
<protein>
    <submittedName>
        <fullName evidence="2">Efflux RND transporter periplasmic adaptor subunit</fullName>
    </submittedName>
</protein>
<evidence type="ECO:0000313" key="3">
    <source>
        <dbReference type="Proteomes" id="UP001205890"/>
    </source>
</evidence>
<evidence type="ECO:0000313" key="2">
    <source>
        <dbReference type="EMBL" id="MCP8937521.1"/>
    </source>
</evidence>
<evidence type="ECO:0000256" key="1">
    <source>
        <dbReference type="SAM" id="Phobius"/>
    </source>
</evidence>
<dbReference type="PANTHER" id="PTHR30469">
    <property type="entry name" value="MULTIDRUG RESISTANCE PROTEIN MDTA"/>
    <property type="match status" value="1"/>
</dbReference>
<dbReference type="InterPro" id="IPR011053">
    <property type="entry name" value="Single_hybrid_motif"/>
</dbReference>
<sequence length="337" mass="36347">MQRIRKRPRLDTLVNQHRAGSPVAWGKRVYLGLLAALGLAIANYAVGDAVLLRADGTVVVDRTIVAATYPAKVAAVRVREGEKVTQGQVLVELESADMLKDIADLAARNSELAIREAQLRVRQATIESVLPIARRHAQETNKQVRRLDSMSEGGLVPSTRIDQALASRMVTAEKLAELSGQSDAMSGELALVAQAHERAVTALVQLEAFYNKGQVRAATAGVVGARVPSPGQVVRFGDELLQVNGERAYVLAYLPELYLFGLKAGDRVTVSAGASGTVGEIDAILSVADALPAEFQNMFRPRDRSRLVRISIPPGHDFAISQKVRVGGCALGWCWLR</sequence>
<dbReference type="RefSeq" id="WP_254738585.1">
    <property type="nucleotide sequence ID" value="NZ_JANCLU010000002.1"/>
</dbReference>
<feature type="transmembrane region" description="Helical" evidence="1">
    <location>
        <begin position="29"/>
        <end position="46"/>
    </location>
</feature>
<name>A0ABT1L995_9HYPH</name>
<dbReference type="EMBL" id="JANCLU010000002">
    <property type="protein sequence ID" value="MCP8937521.1"/>
    <property type="molecule type" value="Genomic_DNA"/>
</dbReference>
<comment type="caution">
    <text evidence="2">The sequence shown here is derived from an EMBL/GenBank/DDBJ whole genome shotgun (WGS) entry which is preliminary data.</text>
</comment>
<dbReference type="Proteomes" id="UP001205890">
    <property type="component" value="Unassembled WGS sequence"/>
</dbReference>